<feature type="domain" description="SnoaL-like" evidence="1">
    <location>
        <begin position="14"/>
        <end position="118"/>
    </location>
</feature>
<organism evidence="2 3">
    <name type="scientific">Novosphingobium anseongense</name>
    <dbReference type="NCBI Taxonomy" id="3133436"/>
    <lineage>
        <taxon>Bacteria</taxon>
        <taxon>Pseudomonadati</taxon>
        <taxon>Pseudomonadota</taxon>
        <taxon>Alphaproteobacteria</taxon>
        <taxon>Sphingomonadales</taxon>
        <taxon>Sphingomonadaceae</taxon>
        <taxon>Novosphingobium</taxon>
    </lineage>
</organism>
<comment type="caution">
    <text evidence="2">The sequence shown here is derived from an EMBL/GenBank/DDBJ whole genome shotgun (WGS) entry which is preliminary data.</text>
</comment>
<dbReference type="SUPFAM" id="SSF54427">
    <property type="entry name" value="NTF2-like"/>
    <property type="match status" value="1"/>
</dbReference>
<gene>
    <name evidence="2" type="ORF">WG901_13495</name>
</gene>
<name>A0ABU8RX42_9SPHN</name>
<dbReference type="Proteomes" id="UP001361239">
    <property type="component" value="Unassembled WGS sequence"/>
</dbReference>
<dbReference type="InterPro" id="IPR032710">
    <property type="entry name" value="NTF2-like_dom_sf"/>
</dbReference>
<dbReference type="Gene3D" id="3.10.450.50">
    <property type="match status" value="1"/>
</dbReference>
<protein>
    <submittedName>
        <fullName evidence="2">Nuclear transport factor 2 family protein</fullName>
    </submittedName>
</protein>
<accession>A0ABU8RX42</accession>
<dbReference type="RefSeq" id="WP_339587589.1">
    <property type="nucleotide sequence ID" value="NZ_JBBHJZ010000002.1"/>
</dbReference>
<dbReference type="EMBL" id="JBBHJZ010000002">
    <property type="protein sequence ID" value="MEJ5977657.1"/>
    <property type="molecule type" value="Genomic_DNA"/>
</dbReference>
<sequence>MSDQTETNKRLAVALLEASGKHDGPAFAALMHPEATWETVGKPHLFAYAGVQNRDKICAYMASPSIFVGGVETRFGDITAEDDRVAVEAATKGTLPDGRVYTNTYHYLFTFRDGLVWRVKEYIDTQSAAEFFAK</sequence>
<reference evidence="2 3" key="1">
    <citation type="submission" date="2024-03" db="EMBL/GenBank/DDBJ databases">
        <authorList>
            <person name="Jo J.-H."/>
        </authorList>
    </citation>
    <scope>NUCLEOTIDE SEQUENCE [LARGE SCALE GENOMIC DNA]</scope>
    <source>
        <strain evidence="2 3">PS1R-30</strain>
    </source>
</reference>
<evidence type="ECO:0000259" key="1">
    <source>
        <dbReference type="Pfam" id="PF12680"/>
    </source>
</evidence>
<proteinExistence type="predicted"/>
<evidence type="ECO:0000313" key="2">
    <source>
        <dbReference type="EMBL" id="MEJ5977657.1"/>
    </source>
</evidence>
<evidence type="ECO:0000313" key="3">
    <source>
        <dbReference type="Proteomes" id="UP001361239"/>
    </source>
</evidence>
<dbReference type="InterPro" id="IPR037401">
    <property type="entry name" value="SnoaL-like"/>
</dbReference>
<keyword evidence="3" id="KW-1185">Reference proteome</keyword>
<dbReference type="Pfam" id="PF12680">
    <property type="entry name" value="SnoaL_2"/>
    <property type="match status" value="1"/>
</dbReference>